<accession>A0AAW2YNN4</accession>
<dbReference type="SMART" id="SM00220">
    <property type="entry name" value="S_TKc"/>
    <property type="match status" value="1"/>
</dbReference>
<protein>
    <submittedName>
        <fullName evidence="5">TPR repeat-containing protein</fullName>
    </submittedName>
</protein>
<dbReference type="GO" id="GO:0004672">
    <property type="term" value="F:protein kinase activity"/>
    <property type="evidence" value="ECO:0007669"/>
    <property type="project" value="InterPro"/>
</dbReference>
<evidence type="ECO:0000256" key="2">
    <source>
        <dbReference type="ARBA" id="ARBA00022803"/>
    </source>
</evidence>
<feature type="repeat" description="TPR" evidence="3">
    <location>
        <begin position="74"/>
        <end position="107"/>
    </location>
</feature>
<dbReference type="GO" id="GO:0005524">
    <property type="term" value="F:ATP binding"/>
    <property type="evidence" value="ECO:0007669"/>
    <property type="project" value="InterPro"/>
</dbReference>
<feature type="domain" description="Protein kinase" evidence="4">
    <location>
        <begin position="328"/>
        <end position="563"/>
    </location>
</feature>
<comment type="caution">
    <text evidence="5">The sequence shown here is derived from an EMBL/GenBank/DDBJ whole genome shotgun (WGS) entry which is preliminary data.</text>
</comment>
<keyword evidence="6" id="KW-1185">Reference proteome</keyword>
<dbReference type="PROSITE" id="PS50011">
    <property type="entry name" value="PROTEIN_KINASE_DOM"/>
    <property type="match status" value="1"/>
</dbReference>
<dbReference type="SUPFAM" id="SSF56112">
    <property type="entry name" value="Protein kinase-like (PK-like)"/>
    <property type="match status" value="1"/>
</dbReference>
<dbReference type="PANTHER" id="PTHR44943">
    <property type="entry name" value="CELLULOSE SYNTHASE OPERON PROTEIN C"/>
    <property type="match status" value="1"/>
</dbReference>
<dbReference type="EMBL" id="JAOPGA020000336">
    <property type="protein sequence ID" value="KAL0478229.1"/>
    <property type="molecule type" value="Genomic_DNA"/>
</dbReference>
<keyword evidence="1" id="KW-0677">Repeat</keyword>
<dbReference type="InterPro" id="IPR000719">
    <property type="entry name" value="Prot_kinase_dom"/>
</dbReference>
<reference evidence="5 6" key="1">
    <citation type="submission" date="2024-03" db="EMBL/GenBank/DDBJ databases">
        <title>The Acrasis kona genome and developmental transcriptomes reveal deep origins of eukaryotic multicellular pathways.</title>
        <authorList>
            <person name="Sheikh S."/>
            <person name="Fu C.-J."/>
            <person name="Brown M.W."/>
            <person name="Baldauf S.L."/>
        </authorList>
    </citation>
    <scope>NUCLEOTIDE SEQUENCE [LARGE SCALE GENOMIC DNA]</scope>
    <source>
        <strain evidence="5 6">ATCC MYA-3509</strain>
    </source>
</reference>
<dbReference type="Pfam" id="PF12895">
    <property type="entry name" value="ANAPC3"/>
    <property type="match status" value="1"/>
</dbReference>
<dbReference type="PROSITE" id="PS50293">
    <property type="entry name" value="TPR_REGION"/>
    <property type="match status" value="1"/>
</dbReference>
<dbReference type="SUPFAM" id="SSF48452">
    <property type="entry name" value="TPR-like"/>
    <property type="match status" value="1"/>
</dbReference>
<dbReference type="Pfam" id="PF13181">
    <property type="entry name" value="TPR_8"/>
    <property type="match status" value="1"/>
</dbReference>
<dbReference type="PANTHER" id="PTHR44943:SF8">
    <property type="entry name" value="TPR REPEAT-CONTAINING PROTEIN MJ0263"/>
    <property type="match status" value="1"/>
</dbReference>
<evidence type="ECO:0000256" key="3">
    <source>
        <dbReference type="PROSITE-ProRule" id="PRU00339"/>
    </source>
</evidence>
<dbReference type="Pfam" id="PF00069">
    <property type="entry name" value="Pkinase"/>
    <property type="match status" value="1"/>
</dbReference>
<keyword evidence="2 3" id="KW-0802">TPR repeat</keyword>
<dbReference type="InterPro" id="IPR051685">
    <property type="entry name" value="Ycf3/AcsC/BcsC/TPR_MFPF"/>
</dbReference>
<evidence type="ECO:0000313" key="6">
    <source>
        <dbReference type="Proteomes" id="UP001431209"/>
    </source>
</evidence>
<dbReference type="PROSITE" id="PS50005">
    <property type="entry name" value="TPR"/>
    <property type="match status" value="2"/>
</dbReference>
<gene>
    <name evidence="5" type="ORF">AKO1_001649</name>
</gene>
<dbReference type="Pfam" id="PF00515">
    <property type="entry name" value="TPR_1"/>
    <property type="match status" value="1"/>
</dbReference>
<feature type="repeat" description="TPR" evidence="3">
    <location>
        <begin position="272"/>
        <end position="305"/>
    </location>
</feature>
<evidence type="ECO:0000256" key="1">
    <source>
        <dbReference type="ARBA" id="ARBA00022737"/>
    </source>
</evidence>
<dbReference type="InterPro" id="IPR019734">
    <property type="entry name" value="TPR_rpt"/>
</dbReference>
<evidence type="ECO:0000313" key="5">
    <source>
        <dbReference type="EMBL" id="KAL0478229.1"/>
    </source>
</evidence>
<evidence type="ECO:0000259" key="4">
    <source>
        <dbReference type="PROSITE" id="PS50011"/>
    </source>
</evidence>
<proteinExistence type="predicted"/>
<dbReference type="AlphaFoldDB" id="A0AAW2YNN4"/>
<dbReference type="SMART" id="SM00028">
    <property type="entry name" value="TPR"/>
    <property type="match status" value="9"/>
</dbReference>
<dbReference type="Gene3D" id="1.10.510.10">
    <property type="entry name" value="Transferase(Phosphotransferase) domain 1"/>
    <property type="match status" value="1"/>
</dbReference>
<name>A0AAW2YNN4_9EUKA</name>
<dbReference type="Gene3D" id="1.25.40.10">
    <property type="entry name" value="Tetratricopeptide repeat domain"/>
    <property type="match status" value="3"/>
</dbReference>
<organism evidence="5 6">
    <name type="scientific">Acrasis kona</name>
    <dbReference type="NCBI Taxonomy" id="1008807"/>
    <lineage>
        <taxon>Eukaryota</taxon>
        <taxon>Discoba</taxon>
        <taxon>Heterolobosea</taxon>
        <taxon>Tetramitia</taxon>
        <taxon>Eutetramitia</taxon>
        <taxon>Acrasidae</taxon>
        <taxon>Acrasis</taxon>
    </lineage>
</organism>
<dbReference type="Proteomes" id="UP001431209">
    <property type="component" value="Unassembled WGS sequence"/>
</dbReference>
<sequence length="563" mass="63982">MDEEDFEELMRNGLDCLRNESFEQAVSWFKLAMPLEPYNAEAPLNMARSLEKLGLLEESIAFYKQSSELDPLSVDSFSERGALQTKLGLYDDAIDSYENASQLDPSKSHFYLKGEILQHVGRCEDALFCFDKCLQIEPHDVDCLYRKALALFDLNRYDEALELIGVLLQDNPRHTETILLEISVYVKLDRLQDALICCNKILEQPRARLHKCQILRTTGNYDTALSCINQGLQIETRAEYEVERGLILSAVGDDVGALTCFEESIRLDPGCIDGYYKMALLLCRQGNHAEAISFYDQALSIDPYNYYLIYNRGMECAHTCNFDEAFEYIRTALVSEPDFNNEIRRYIDTQDHTLIVSCSTQPAQQTLLTLEIERYKAITAQHVNVAELIHHKIIKVPVTSEEELIWTLIVTKRVKTQLEVTIEQEALTSDQLKNVMTGLLKGLQSLHELGLIHCNIKPSRVGFASASISSSDDVKILDFGSCVEIGERPHLFTPEWAAPESITQPAHHKMDIYSAGLILQKCLLFVPSLQEKLNMVVNIACQEDANQRYNSALEMLQDVETFF</sequence>
<dbReference type="InterPro" id="IPR011009">
    <property type="entry name" value="Kinase-like_dom_sf"/>
</dbReference>
<dbReference type="InterPro" id="IPR011990">
    <property type="entry name" value="TPR-like_helical_dom_sf"/>
</dbReference>